<proteinExistence type="inferred from homology"/>
<dbReference type="CDD" id="cd01639">
    <property type="entry name" value="IMPase"/>
    <property type="match status" value="1"/>
</dbReference>
<feature type="binding site" evidence="6">
    <location>
        <position position="204"/>
    </location>
    <ligand>
        <name>Mg(2+)</name>
        <dbReference type="ChEBI" id="CHEBI:18420"/>
        <label>1</label>
        <note>catalytic</note>
    </ligand>
</feature>
<dbReference type="GO" id="GO:0007165">
    <property type="term" value="P:signal transduction"/>
    <property type="evidence" value="ECO:0007669"/>
    <property type="project" value="TreeGrafter"/>
</dbReference>
<comment type="caution">
    <text evidence="8">The sequence shown here is derived from an EMBL/GenBank/DDBJ whole genome shotgun (WGS) entry which is preliminary data.</text>
</comment>
<keyword evidence="3 6" id="KW-0479">Metal-binding</keyword>
<feature type="binding site" evidence="6">
    <location>
        <position position="85"/>
    </location>
    <ligand>
        <name>Mg(2+)</name>
        <dbReference type="ChEBI" id="CHEBI:18420"/>
        <label>1</label>
        <note>catalytic</note>
    </ligand>
</feature>
<evidence type="ECO:0000313" key="8">
    <source>
        <dbReference type="EMBL" id="REF38554.1"/>
    </source>
</evidence>
<dbReference type="Pfam" id="PF00459">
    <property type="entry name" value="Inositol_P"/>
    <property type="match status" value="1"/>
</dbReference>
<comment type="cofactor">
    <cofactor evidence="2 6 7">
        <name>Mg(2+)</name>
        <dbReference type="ChEBI" id="CHEBI:18420"/>
    </cofactor>
</comment>
<feature type="binding site" evidence="6">
    <location>
        <position position="87"/>
    </location>
    <ligand>
        <name>Mg(2+)</name>
        <dbReference type="ChEBI" id="CHEBI:18420"/>
        <label>1</label>
        <note>catalytic</note>
    </ligand>
</feature>
<sequence>MEYIEFIEFIRRIIKKAGKMSLETKKNLEVTNKGLNDIVTSMDRDINCFLESSINRYYPNHNIISEENNTDLSVVQNSNYSWIIDPLDGTVNYVHQKINFTIAIALCKNNEPMISGIYDPSRDEFFYAIKNKGAFLNDKKIFMKHENSLQECLLNVCWNQKNNPFKQPFNVRGIRQLGSASLELAYIAAGRLDIFLYDRLQPWDFVAGKLLIEEAGGIITTAYGKKLTINNKSSVLATSQSIYQELNNYMNLKTVEE</sequence>
<dbReference type="PANTHER" id="PTHR20854:SF4">
    <property type="entry name" value="INOSITOL-1-MONOPHOSPHATASE-RELATED"/>
    <property type="match status" value="1"/>
</dbReference>
<dbReference type="EC" id="3.1.3.25" evidence="7"/>
<dbReference type="FunFam" id="3.30.540.10:FF:000003">
    <property type="entry name" value="Inositol-1-monophosphatase"/>
    <property type="match status" value="1"/>
</dbReference>
<dbReference type="Proteomes" id="UP000256530">
    <property type="component" value="Unassembled WGS sequence"/>
</dbReference>
<evidence type="ECO:0000256" key="2">
    <source>
        <dbReference type="ARBA" id="ARBA00001946"/>
    </source>
</evidence>
<evidence type="ECO:0000256" key="4">
    <source>
        <dbReference type="ARBA" id="ARBA00022801"/>
    </source>
</evidence>
<reference evidence="8 9" key="1">
    <citation type="submission" date="2018-08" db="EMBL/GenBank/DDBJ databases">
        <title>Freshwater and sediment microbial communities from various areas in North America, analyzing microbe dynamics in response to fracking.</title>
        <authorList>
            <person name="Lamendella R."/>
        </authorList>
    </citation>
    <scope>NUCLEOTIDE SEQUENCE [LARGE SCALE GENOMIC DNA]</scope>
    <source>
        <strain evidence="8 9">DB-1</strain>
    </source>
</reference>
<evidence type="ECO:0000256" key="5">
    <source>
        <dbReference type="ARBA" id="ARBA00022842"/>
    </source>
</evidence>
<keyword evidence="5 6" id="KW-0460">Magnesium</keyword>
<feature type="binding site" evidence="6">
    <location>
        <position position="66"/>
    </location>
    <ligand>
        <name>Mg(2+)</name>
        <dbReference type="ChEBI" id="CHEBI:18420"/>
        <label>1</label>
        <note>catalytic</note>
    </ligand>
</feature>
<dbReference type="Gene3D" id="3.30.540.10">
    <property type="entry name" value="Fructose-1,6-Bisphosphatase, subunit A, domain 1"/>
    <property type="match status" value="1"/>
</dbReference>
<evidence type="ECO:0000313" key="9">
    <source>
        <dbReference type="Proteomes" id="UP000256530"/>
    </source>
</evidence>
<name>A0A3D9VK05_BACMY</name>
<feature type="binding site" evidence="6">
    <location>
        <position position="88"/>
    </location>
    <ligand>
        <name>Mg(2+)</name>
        <dbReference type="ChEBI" id="CHEBI:18420"/>
        <label>1</label>
        <note>catalytic</note>
    </ligand>
</feature>
<dbReference type="GO" id="GO:0006020">
    <property type="term" value="P:inositol metabolic process"/>
    <property type="evidence" value="ECO:0007669"/>
    <property type="project" value="TreeGrafter"/>
</dbReference>
<dbReference type="GO" id="GO:0008934">
    <property type="term" value="F:inositol monophosphate 1-phosphatase activity"/>
    <property type="evidence" value="ECO:0007669"/>
    <property type="project" value="InterPro"/>
</dbReference>
<dbReference type="AlphaFoldDB" id="A0A3D9VK05"/>
<dbReference type="InterPro" id="IPR020583">
    <property type="entry name" value="Inositol_monoP_metal-BS"/>
</dbReference>
<dbReference type="RefSeq" id="WP_113937726.1">
    <property type="nucleotide sequence ID" value="NZ_JBNNVF010000001.1"/>
</dbReference>
<evidence type="ECO:0000256" key="6">
    <source>
        <dbReference type="PIRSR" id="PIRSR600760-2"/>
    </source>
</evidence>
<evidence type="ECO:0000256" key="7">
    <source>
        <dbReference type="RuleBase" id="RU364068"/>
    </source>
</evidence>
<protein>
    <recommendedName>
        <fullName evidence="7">Inositol-1-monophosphatase</fullName>
        <ecNumber evidence="7">3.1.3.25</ecNumber>
    </recommendedName>
</protein>
<dbReference type="PROSITE" id="PS00629">
    <property type="entry name" value="IMP_1"/>
    <property type="match status" value="1"/>
</dbReference>
<dbReference type="PRINTS" id="PR00377">
    <property type="entry name" value="IMPHPHTASES"/>
</dbReference>
<dbReference type="GO" id="GO:0046872">
    <property type="term" value="F:metal ion binding"/>
    <property type="evidence" value="ECO:0007669"/>
    <property type="project" value="UniProtKB-KW"/>
</dbReference>
<dbReference type="SUPFAM" id="SSF56655">
    <property type="entry name" value="Carbohydrate phosphatase"/>
    <property type="match status" value="1"/>
</dbReference>
<evidence type="ECO:0000256" key="1">
    <source>
        <dbReference type="ARBA" id="ARBA00001033"/>
    </source>
</evidence>
<dbReference type="Gene3D" id="3.40.190.80">
    <property type="match status" value="1"/>
</dbReference>
<keyword evidence="4 7" id="KW-0378">Hydrolase</keyword>
<dbReference type="EMBL" id="QTTY01000008">
    <property type="protein sequence ID" value="REF38554.1"/>
    <property type="molecule type" value="Genomic_DNA"/>
</dbReference>
<evidence type="ECO:0000256" key="3">
    <source>
        <dbReference type="ARBA" id="ARBA00022723"/>
    </source>
</evidence>
<accession>A0A3D9VK05</accession>
<organism evidence="8 9">
    <name type="scientific">Bacillus mycoides</name>
    <dbReference type="NCBI Taxonomy" id="1405"/>
    <lineage>
        <taxon>Bacteria</taxon>
        <taxon>Bacillati</taxon>
        <taxon>Bacillota</taxon>
        <taxon>Bacilli</taxon>
        <taxon>Bacillales</taxon>
        <taxon>Bacillaceae</taxon>
        <taxon>Bacillus</taxon>
        <taxon>Bacillus cereus group</taxon>
    </lineage>
</organism>
<dbReference type="InterPro" id="IPR033942">
    <property type="entry name" value="IMPase"/>
</dbReference>
<gene>
    <name evidence="8" type="ORF">DET55_108183</name>
</gene>
<dbReference type="InterPro" id="IPR000760">
    <property type="entry name" value="Inositol_monophosphatase-like"/>
</dbReference>
<comment type="catalytic activity">
    <reaction evidence="1 7">
        <text>a myo-inositol phosphate + H2O = myo-inositol + phosphate</text>
        <dbReference type="Rhea" id="RHEA:24056"/>
        <dbReference type="ChEBI" id="CHEBI:15377"/>
        <dbReference type="ChEBI" id="CHEBI:17268"/>
        <dbReference type="ChEBI" id="CHEBI:43474"/>
        <dbReference type="ChEBI" id="CHEBI:84139"/>
        <dbReference type="EC" id="3.1.3.25"/>
    </reaction>
</comment>
<comment type="similarity">
    <text evidence="7">Belongs to the inositol monophosphatase superfamily.</text>
</comment>
<dbReference type="PANTHER" id="PTHR20854">
    <property type="entry name" value="INOSITOL MONOPHOSPHATASE"/>
    <property type="match status" value="1"/>
</dbReference>